<proteinExistence type="predicted"/>
<organism evidence="2 3">
    <name type="scientific">Streptomyces rectiviolaceus</name>
    <dbReference type="NCBI Taxonomy" id="332591"/>
    <lineage>
        <taxon>Bacteria</taxon>
        <taxon>Bacillati</taxon>
        <taxon>Actinomycetota</taxon>
        <taxon>Actinomycetes</taxon>
        <taxon>Kitasatosporales</taxon>
        <taxon>Streptomycetaceae</taxon>
        <taxon>Streptomyces</taxon>
    </lineage>
</organism>
<dbReference type="Proteomes" id="UP001501637">
    <property type="component" value="Unassembled WGS sequence"/>
</dbReference>
<feature type="compositionally biased region" description="Low complexity" evidence="1">
    <location>
        <begin position="34"/>
        <end position="49"/>
    </location>
</feature>
<evidence type="ECO:0000313" key="2">
    <source>
        <dbReference type="EMBL" id="GAA3122377.1"/>
    </source>
</evidence>
<evidence type="ECO:0000313" key="3">
    <source>
        <dbReference type="Proteomes" id="UP001501637"/>
    </source>
</evidence>
<evidence type="ECO:0000256" key="1">
    <source>
        <dbReference type="SAM" id="MobiDB-lite"/>
    </source>
</evidence>
<gene>
    <name evidence="2" type="ORF">GCM10010449_50320</name>
</gene>
<feature type="region of interest" description="Disordered" evidence="1">
    <location>
        <begin position="1"/>
        <end position="49"/>
    </location>
</feature>
<comment type="caution">
    <text evidence="2">The sequence shown here is derived from an EMBL/GenBank/DDBJ whole genome shotgun (WGS) entry which is preliminary data.</text>
</comment>
<dbReference type="EMBL" id="BAAAUG010000091">
    <property type="protein sequence ID" value="GAA3122377.1"/>
    <property type="molecule type" value="Genomic_DNA"/>
</dbReference>
<keyword evidence="3" id="KW-1185">Reference proteome</keyword>
<accession>A0ABP6MTQ1</accession>
<reference evidence="3" key="1">
    <citation type="journal article" date="2019" name="Int. J. Syst. Evol. Microbiol.">
        <title>The Global Catalogue of Microorganisms (GCM) 10K type strain sequencing project: providing services to taxonomists for standard genome sequencing and annotation.</title>
        <authorList>
            <consortium name="The Broad Institute Genomics Platform"/>
            <consortium name="The Broad Institute Genome Sequencing Center for Infectious Disease"/>
            <person name="Wu L."/>
            <person name="Ma J."/>
        </authorList>
    </citation>
    <scope>NUCLEOTIDE SEQUENCE [LARGE SCALE GENOMIC DNA]</scope>
    <source>
        <strain evidence="3">JCM 9092</strain>
    </source>
</reference>
<protein>
    <submittedName>
        <fullName evidence="2">Uncharacterized protein</fullName>
    </submittedName>
</protein>
<name>A0ABP6MTQ1_9ACTN</name>
<sequence>MSDDRPLFPPRSPDELESPSTGADGMAPRPPDPSSSAPGSTETLSAGQAAPAAFVAPPVPDAGPTPITVNRPEFFVNHADKIINETRKPGILEGSTLSRHRIKQEPIAREGQWAETWQQALDPAGLHPRKHVLIIVAPRSYGSTTLALHLLAEHTGEETDIVKLDADWQTPKVGWLPAEERHAYQVDLKDPEHDRITADFLTMLEEHAGLLEKLGCYLVLNVAKDLWTDHYVSVQSGIHVVHLNEPPLAQSVVEARLRARKAPGLVAYLHSVDKTKASLNRLDAVEAARTADSIMLAWQEHERLTDSSLPMDVPASWSALDAGLAERITSALSDWRDKLDILFGETVSVHGGKDKSLPLEDRCLLLALAVRQSAPMPEVAEAARDLQQIISVDAAGGSGFASTASAAFAGRGLRRRVVDAGAGVGSHDEVVFDQPGYGRAVLTYVWDNYEVMREPLLKWLTSGDGSDTNEHVVDAIAALTLRHGNIGHLVQLGSPTYPVKKELLSALLVQAVQDEHVGRQVWSILYSWASVKERATTVVTTCRQVLSTPDVTTSQARMAMVRLRRAANSGHESAWSEVLKAFAEQAQRPAGVTRLITEVRAWQQSGRSRGAGSAAFLALMSVPGTTTPWLLSDEVPSEVDVKRALQDLLGDIVTAPDAINHLTTWIRQSATDPDTYARVRDGLLPVLRGQKIFKASVSLMQALEHVSVDGDTNAANDFWDRLVDPRVRTVIQLNRDPA</sequence>